<proteinExistence type="predicted"/>
<evidence type="ECO:0000256" key="1">
    <source>
        <dbReference type="ARBA" id="ARBA00022670"/>
    </source>
</evidence>
<dbReference type="EMBL" id="WELI01000011">
    <property type="protein sequence ID" value="KAB7727391.1"/>
    <property type="molecule type" value="Genomic_DNA"/>
</dbReference>
<keyword evidence="2" id="KW-0378">Hydrolase</keyword>
<evidence type="ECO:0000313" key="4">
    <source>
        <dbReference type="EMBL" id="KAB7727391.1"/>
    </source>
</evidence>
<dbReference type="Pfam" id="PF01186">
    <property type="entry name" value="Lysyl_oxidase"/>
    <property type="match status" value="1"/>
</dbReference>
<feature type="domain" description="P/Homo B" evidence="3">
    <location>
        <begin position="15"/>
        <end position="171"/>
    </location>
</feature>
<dbReference type="PROSITE" id="PS51829">
    <property type="entry name" value="P_HOMO_B"/>
    <property type="match status" value="1"/>
</dbReference>
<dbReference type="GO" id="GO:0016641">
    <property type="term" value="F:oxidoreductase activity, acting on the CH-NH2 group of donors, oxygen as acceptor"/>
    <property type="evidence" value="ECO:0007669"/>
    <property type="project" value="InterPro"/>
</dbReference>
<reference evidence="4 5" key="1">
    <citation type="submission" date="2019-10" db="EMBL/GenBank/DDBJ databases">
        <title>Rudanella paleaurantiibacter sp. nov., isolated from sludge.</title>
        <authorList>
            <person name="Xu S.Q."/>
        </authorList>
    </citation>
    <scope>NUCLEOTIDE SEQUENCE [LARGE SCALE GENOMIC DNA]</scope>
    <source>
        <strain evidence="4 5">HX-22-17</strain>
    </source>
</reference>
<dbReference type="InterPro" id="IPR002884">
    <property type="entry name" value="P_dom"/>
</dbReference>
<sequence>MYSFGLFLLLWTTPTVGQGQTFTAQGGPIRDFRGTAKADTFPIRVQGLPNRINRTFGLAKVCLSVFHARSSDIKVELVNPAGASIWLTNRNGGDNGQHYANTCFRSNGFSGYIHQGKAPFEGEYMPDGRFTFLNNDTDPNGLWYLLVTDLRAGVRGNLNIVSLTFETDPTPNAGQPPCSFENPAYCQCPPGTNCELLPDLVILPRFTQTQIKEYAWNDPNYPGQLRFAASIGNIGDGPLETWGKQEWYCGDKRVDSTVRCPDGSYARQRIYQRVYQKQGDKLITTDRPAGTNYYDNQPGHNHYHVDDWVEFRLVKIKPGTRAGPRRQVIAKGRKVSYCLFDSGICNNSDSLCTCNGTVYGERNLPNYGLGNYGECKSMKQGISVGGYDTYGVMYEGQFIKLPRGLPKGTYQLEIEIDPTGSIRERDRANNLFTMPIHLSKQ</sequence>
<evidence type="ECO:0000256" key="2">
    <source>
        <dbReference type="ARBA" id="ARBA00022801"/>
    </source>
</evidence>
<evidence type="ECO:0000259" key="3">
    <source>
        <dbReference type="PROSITE" id="PS51829"/>
    </source>
</evidence>
<organism evidence="4 5">
    <name type="scientific">Rudanella paleaurantiibacter</name>
    <dbReference type="NCBI Taxonomy" id="2614655"/>
    <lineage>
        <taxon>Bacteria</taxon>
        <taxon>Pseudomonadati</taxon>
        <taxon>Bacteroidota</taxon>
        <taxon>Cytophagia</taxon>
        <taxon>Cytophagales</taxon>
        <taxon>Cytophagaceae</taxon>
        <taxon>Rudanella</taxon>
    </lineage>
</organism>
<name>A0A7J5TU43_9BACT</name>
<dbReference type="Proteomes" id="UP000488299">
    <property type="component" value="Unassembled WGS sequence"/>
</dbReference>
<dbReference type="GO" id="GO:0004252">
    <property type="term" value="F:serine-type endopeptidase activity"/>
    <property type="evidence" value="ECO:0007669"/>
    <property type="project" value="InterPro"/>
</dbReference>
<dbReference type="GO" id="GO:0006508">
    <property type="term" value="P:proteolysis"/>
    <property type="evidence" value="ECO:0007669"/>
    <property type="project" value="UniProtKB-KW"/>
</dbReference>
<comment type="caution">
    <text evidence="4">The sequence shown here is derived from an EMBL/GenBank/DDBJ whole genome shotgun (WGS) entry which is preliminary data.</text>
</comment>
<keyword evidence="5" id="KW-1185">Reference proteome</keyword>
<keyword evidence="1" id="KW-0645">Protease</keyword>
<dbReference type="AlphaFoldDB" id="A0A7J5TU43"/>
<protein>
    <recommendedName>
        <fullName evidence="3">P/Homo B domain-containing protein</fullName>
    </recommendedName>
</protein>
<accession>A0A7J5TU43</accession>
<dbReference type="GO" id="GO:0005507">
    <property type="term" value="F:copper ion binding"/>
    <property type="evidence" value="ECO:0007669"/>
    <property type="project" value="InterPro"/>
</dbReference>
<dbReference type="InterPro" id="IPR001695">
    <property type="entry name" value="Lysyl_oxidase"/>
</dbReference>
<evidence type="ECO:0000313" key="5">
    <source>
        <dbReference type="Proteomes" id="UP000488299"/>
    </source>
</evidence>
<gene>
    <name evidence="4" type="ORF">F5984_22025</name>
</gene>
<dbReference type="Gene3D" id="2.60.120.260">
    <property type="entry name" value="Galactose-binding domain-like"/>
    <property type="match status" value="1"/>
</dbReference>